<sequence>MCCRAHFCTPVTCVIEEMSYKEGYWIRVYLGTSLSSRHRPAYNRLTGLSPRTITPSPPKVPPGKVRLQSELSISPLLNHWVSVTGAV</sequence>
<proteinExistence type="predicted"/>
<name>A0A0E9X162_ANGAN</name>
<dbReference type="EMBL" id="GBXM01012115">
    <property type="protein sequence ID" value="JAH96462.1"/>
    <property type="molecule type" value="Transcribed_RNA"/>
</dbReference>
<reference evidence="1" key="1">
    <citation type="submission" date="2014-11" db="EMBL/GenBank/DDBJ databases">
        <authorList>
            <person name="Amaro Gonzalez C."/>
        </authorList>
    </citation>
    <scope>NUCLEOTIDE SEQUENCE</scope>
</reference>
<dbReference type="AlphaFoldDB" id="A0A0E9X162"/>
<protein>
    <submittedName>
        <fullName evidence="1">Uncharacterized protein</fullName>
    </submittedName>
</protein>
<accession>A0A0E9X162</accession>
<organism evidence="1">
    <name type="scientific">Anguilla anguilla</name>
    <name type="common">European freshwater eel</name>
    <name type="synonym">Muraena anguilla</name>
    <dbReference type="NCBI Taxonomy" id="7936"/>
    <lineage>
        <taxon>Eukaryota</taxon>
        <taxon>Metazoa</taxon>
        <taxon>Chordata</taxon>
        <taxon>Craniata</taxon>
        <taxon>Vertebrata</taxon>
        <taxon>Euteleostomi</taxon>
        <taxon>Actinopterygii</taxon>
        <taxon>Neopterygii</taxon>
        <taxon>Teleostei</taxon>
        <taxon>Anguilliformes</taxon>
        <taxon>Anguillidae</taxon>
        <taxon>Anguilla</taxon>
    </lineage>
</organism>
<evidence type="ECO:0000313" key="1">
    <source>
        <dbReference type="EMBL" id="JAH96462.1"/>
    </source>
</evidence>
<reference evidence="1" key="2">
    <citation type="journal article" date="2015" name="Fish Shellfish Immunol.">
        <title>Early steps in the European eel (Anguilla anguilla)-Vibrio vulnificus interaction in the gills: Role of the RtxA13 toxin.</title>
        <authorList>
            <person name="Callol A."/>
            <person name="Pajuelo D."/>
            <person name="Ebbesson L."/>
            <person name="Teles M."/>
            <person name="MacKenzie S."/>
            <person name="Amaro C."/>
        </authorList>
    </citation>
    <scope>NUCLEOTIDE SEQUENCE</scope>
</reference>